<name>A0A0D3JHT3_EMIH1</name>
<keyword evidence="2" id="KW-1185">Reference proteome</keyword>
<reference evidence="2" key="1">
    <citation type="journal article" date="2013" name="Nature">
        <title>Pan genome of the phytoplankton Emiliania underpins its global distribution.</title>
        <authorList>
            <person name="Read B.A."/>
            <person name="Kegel J."/>
            <person name="Klute M.J."/>
            <person name="Kuo A."/>
            <person name="Lefebvre S.C."/>
            <person name="Maumus F."/>
            <person name="Mayer C."/>
            <person name="Miller J."/>
            <person name="Monier A."/>
            <person name="Salamov A."/>
            <person name="Young J."/>
            <person name="Aguilar M."/>
            <person name="Claverie J.M."/>
            <person name="Frickenhaus S."/>
            <person name="Gonzalez K."/>
            <person name="Herman E.K."/>
            <person name="Lin Y.C."/>
            <person name="Napier J."/>
            <person name="Ogata H."/>
            <person name="Sarno A.F."/>
            <person name="Shmutz J."/>
            <person name="Schroeder D."/>
            <person name="de Vargas C."/>
            <person name="Verret F."/>
            <person name="von Dassow P."/>
            <person name="Valentin K."/>
            <person name="Van de Peer Y."/>
            <person name="Wheeler G."/>
            <person name="Dacks J.B."/>
            <person name="Delwiche C.F."/>
            <person name="Dyhrman S.T."/>
            <person name="Glockner G."/>
            <person name="John U."/>
            <person name="Richards T."/>
            <person name="Worden A.Z."/>
            <person name="Zhang X."/>
            <person name="Grigoriev I.V."/>
            <person name="Allen A.E."/>
            <person name="Bidle K."/>
            <person name="Borodovsky M."/>
            <person name="Bowler C."/>
            <person name="Brownlee C."/>
            <person name="Cock J.M."/>
            <person name="Elias M."/>
            <person name="Gladyshev V.N."/>
            <person name="Groth M."/>
            <person name="Guda C."/>
            <person name="Hadaegh A."/>
            <person name="Iglesias-Rodriguez M.D."/>
            <person name="Jenkins J."/>
            <person name="Jones B.M."/>
            <person name="Lawson T."/>
            <person name="Leese F."/>
            <person name="Lindquist E."/>
            <person name="Lobanov A."/>
            <person name="Lomsadze A."/>
            <person name="Malik S.B."/>
            <person name="Marsh M.E."/>
            <person name="Mackinder L."/>
            <person name="Mock T."/>
            <person name="Mueller-Roeber B."/>
            <person name="Pagarete A."/>
            <person name="Parker M."/>
            <person name="Probert I."/>
            <person name="Quesneville H."/>
            <person name="Raines C."/>
            <person name="Rensing S.A."/>
            <person name="Riano-Pachon D.M."/>
            <person name="Richier S."/>
            <person name="Rokitta S."/>
            <person name="Shiraiwa Y."/>
            <person name="Soanes D.M."/>
            <person name="van der Giezen M."/>
            <person name="Wahlund T.M."/>
            <person name="Williams B."/>
            <person name="Wilson W."/>
            <person name="Wolfe G."/>
            <person name="Wurch L.L."/>
        </authorList>
    </citation>
    <scope>NUCLEOTIDE SEQUENCE</scope>
</reference>
<dbReference type="GeneID" id="17268615"/>
<accession>A0A0D3JHT3</accession>
<dbReference type="EnsemblProtists" id="EOD23068">
    <property type="protein sequence ID" value="EOD23068"/>
    <property type="gene ID" value="EMIHUDRAFT_195620"/>
</dbReference>
<protein>
    <submittedName>
        <fullName evidence="1">Uncharacterized protein</fullName>
    </submittedName>
</protein>
<sequence length="380" mass="39926">MLATFVLSVEASSWSLDCARLDVHAESGEVNRYSRCLSRTTTALVLQLTTASFSEPEPWLAAGSYHTPPQPHTTPLSVQKALPQSSDSAELPSVDTLLLIVRVIIRTAAGDLDPECDEACASAYVTPAAFAGASIVYLFSLCLRSALMASLLALQALRDENSLEPLHASHRVYLLPVDFGTSCAFTALANTACAGAGCVAFLRDARSSSMMLAAQIWAVEAASQVAEPTAGGEPAAFSGRDVDSLLDALLSLISDPALSNLLSVVVRALLTRLATLPRMASERLAESLVLVPDPLAFAAANAYRHCAGEAQAEAEQQTSDAKFYGILAAVGLACFAIGWLVSNAAHKGPSRPIAPIPQLGAGGKEQEACRTSSYQHRADL</sequence>
<dbReference type="RefSeq" id="XP_005775497.1">
    <property type="nucleotide sequence ID" value="XM_005775440.1"/>
</dbReference>
<proteinExistence type="predicted"/>
<dbReference type="HOGENOM" id="CLU_728490_0_0_1"/>
<dbReference type="AlphaFoldDB" id="A0A0D3JHT3"/>
<evidence type="ECO:0000313" key="1">
    <source>
        <dbReference type="EnsemblProtists" id="EOD23068"/>
    </source>
</evidence>
<dbReference type="Proteomes" id="UP000013827">
    <property type="component" value="Unassembled WGS sequence"/>
</dbReference>
<dbReference type="PaxDb" id="2903-EOD23068"/>
<evidence type="ECO:0000313" key="2">
    <source>
        <dbReference type="Proteomes" id="UP000013827"/>
    </source>
</evidence>
<dbReference type="KEGG" id="ehx:EMIHUDRAFT_195620"/>
<reference evidence="1" key="2">
    <citation type="submission" date="2024-10" db="UniProtKB">
        <authorList>
            <consortium name="EnsemblProtists"/>
        </authorList>
    </citation>
    <scope>IDENTIFICATION</scope>
</reference>
<organism evidence="1 2">
    <name type="scientific">Emiliania huxleyi (strain CCMP1516)</name>
    <dbReference type="NCBI Taxonomy" id="280463"/>
    <lineage>
        <taxon>Eukaryota</taxon>
        <taxon>Haptista</taxon>
        <taxon>Haptophyta</taxon>
        <taxon>Prymnesiophyceae</taxon>
        <taxon>Isochrysidales</taxon>
        <taxon>Noelaerhabdaceae</taxon>
        <taxon>Emiliania</taxon>
    </lineage>
</organism>